<dbReference type="RefSeq" id="WP_160756468.1">
    <property type="nucleotide sequence ID" value="NZ_WTYL01000002.1"/>
</dbReference>
<dbReference type="EMBL" id="WTYL01000002">
    <property type="protein sequence ID" value="MXP44938.1"/>
    <property type="molecule type" value="Genomic_DNA"/>
</dbReference>
<accession>A0A845B3K4</accession>
<keyword evidence="3" id="KW-1185">Reference proteome</keyword>
<gene>
    <name evidence="2" type="ORF">GRI65_10770</name>
</gene>
<evidence type="ECO:0000313" key="2">
    <source>
        <dbReference type="EMBL" id="MXP44938.1"/>
    </source>
</evidence>
<name>A0A845B3K4_9SPHN</name>
<comment type="caution">
    <text evidence="2">The sequence shown here is derived from an EMBL/GenBank/DDBJ whole genome shotgun (WGS) entry which is preliminary data.</text>
</comment>
<dbReference type="Proteomes" id="UP000431922">
    <property type="component" value="Unassembled WGS sequence"/>
</dbReference>
<sequence>MNSERNLPVRAANSRSIRLRRASLIAASALTPAFLFSGCTQPEDRAEQEQTEAAVEATPEPLETADLPEADEIDPVETVRIADSTPNYRPIVFRPNPAFERRPRRILAHRVRTRTPPPPPPPPLEPGYTYWAGAEGPPPQVIRCFGQLGTVTFAPNSADVYQEAAAARGGAAYSSESAYSPGHNSAASLAKQVADCGPGRVSIIAVEPAGSPVGSTIGANTEADAEVQLSRARSDALRSVLDTVIDPQTAQLSQIFVTFVPANGGTPDEFSDELQVAFTPTCPVTSRIIYDETFEPQEGLPLPGPEVLSRLAMSNGLIVVAGSVAETELQPTSDPVGSEPMSSEAAVIDMIYGLSGNLQYAPELQGRAIMKRYYGPDCEELDQPGRIAVFVEPMPERYLQTNEQSAAAADPQTDVEFVSGAVVQPIPE</sequence>
<evidence type="ECO:0000256" key="1">
    <source>
        <dbReference type="SAM" id="MobiDB-lite"/>
    </source>
</evidence>
<reference evidence="2 3" key="1">
    <citation type="submission" date="2019-12" db="EMBL/GenBank/DDBJ databases">
        <title>Genomic-based taxomic classification of the family Erythrobacteraceae.</title>
        <authorList>
            <person name="Xu L."/>
        </authorList>
    </citation>
    <scope>NUCLEOTIDE SEQUENCE [LARGE SCALE GENOMIC DNA]</scope>
    <source>
        <strain evidence="2 3">KCTC 42453</strain>
    </source>
</reference>
<organism evidence="2 3">
    <name type="scientific">Allopontixanthobacter sediminis</name>
    <dbReference type="NCBI Taxonomy" id="1689985"/>
    <lineage>
        <taxon>Bacteria</taxon>
        <taxon>Pseudomonadati</taxon>
        <taxon>Pseudomonadota</taxon>
        <taxon>Alphaproteobacteria</taxon>
        <taxon>Sphingomonadales</taxon>
        <taxon>Erythrobacteraceae</taxon>
        <taxon>Allopontixanthobacter</taxon>
    </lineage>
</organism>
<feature type="compositionally biased region" description="Low complexity" evidence="1">
    <location>
        <begin position="51"/>
        <end position="65"/>
    </location>
</feature>
<dbReference type="AlphaFoldDB" id="A0A845B3K4"/>
<feature type="region of interest" description="Disordered" evidence="1">
    <location>
        <begin position="40"/>
        <end position="68"/>
    </location>
</feature>
<evidence type="ECO:0000313" key="3">
    <source>
        <dbReference type="Proteomes" id="UP000431922"/>
    </source>
</evidence>
<protein>
    <submittedName>
        <fullName evidence="2">Uncharacterized protein</fullName>
    </submittedName>
</protein>
<proteinExistence type="predicted"/>